<sequence length="217" mass="24673">TEAAAGGGGVAMPTSDELHSLYRLYVLSLAYVQLNEEERKERNGRKGRKKKKIKIQNDVILGISPPRKRPRCYIRVQVFTFYSSGISPPFPMWDTGALQSTHHKAARPRTQLLALETNLFLGGLGFYDQHRDMRLDIDNMSYEELLALEEKIEFAIRFVFSSCLCQEEYGIGDEVGRLKCKHGYHMVCIEQWLQLKNWCPICKASAVSSRSSSSPPL</sequence>
<protein>
    <submittedName>
        <fullName evidence="1">E3 ubiquitin-protein ligase HIP1</fullName>
    </submittedName>
</protein>
<comment type="caution">
    <text evidence="1">The sequence shown here is derived from an EMBL/GenBank/DDBJ whole genome shotgun (WGS) entry which is preliminary data.</text>
</comment>
<reference evidence="1 2" key="1">
    <citation type="journal article" date="2022" name="Plant J.">
        <title>Chromosome-level genome of Camellia lanceoleosa provides a valuable resource for understanding genome evolution and self-incompatibility.</title>
        <authorList>
            <person name="Gong W."/>
            <person name="Xiao S."/>
            <person name="Wang L."/>
            <person name="Liao Z."/>
            <person name="Chang Y."/>
            <person name="Mo W."/>
            <person name="Hu G."/>
            <person name="Li W."/>
            <person name="Zhao G."/>
            <person name="Zhu H."/>
            <person name="Hu X."/>
            <person name="Ji K."/>
            <person name="Xiang X."/>
            <person name="Song Q."/>
            <person name="Yuan D."/>
            <person name="Jin S."/>
            <person name="Zhang L."/>
        </authorList>
    </citation>
    <scope>NUCLEOTIDE SEQUENCE [LARGE SCALE GENOMIC DNA]</scope>
    <source>
        <strain evidence="1">SQ_2022a</strain>
    </source>
</reference>
<feature type="non-terminal residue" evidence="1">
    <location>
        <position position="1"/>
    </location>
</feature>
<dbReference type="EMBL" id="CM045769">
    <property type="protein sequence ID" value="KAI7993870.1"/>
    <property type="molecule type" value="Genomic_DNA"/>
</dbReference>
<proteinExistence type="predicted"/>
<accession>A0ACC0FYW2</accession>
<organism evidence="1 2">
    <name type="scientific">Camellia lanceoleosa</name>
    <dbReference type="NCBI Taxonomy" id="1840588"/>
    <lineage>
        <taxon>Eukaryota</taxon>
        <taxon>Viridiplantae</taxon>
        <taxon>Streptophyta</taxon>
        <taxon>Embryophyta</taxon>
        <taxon>Tracheophyta</taxon>
        <taxon>Spermatophyta</taxon>
        <taxon>Magnoliopsida</taxon>
        <taxon>eudicotyledons</taxon>
        <taxon>Gunneridae</taxon>
        <taxon>Pentapetalae</taxon>
        <taxon>asterids</taxon>
        <taxon>Ericales</taxon>
        <taxon>Theaceae</taxon>
        <taxon>Camellia</taxon>
    </lineage>
</organism>
<evidence type="ECO:0000313" key="1">
    <source>
        <dbReference type="EMBL" id="KAI7993870.1"/>
    </source>
</evidence>
<dbReference type="Proteomes" id="UP001060215">
    <property type="component" value="Chromosome 12"/>
</dbReference>
<evidence type="ECO:0000313" key="2">
    <source>
        <dbReference type="Proteomes" id="UP001060215"/>
    </source>
</evidence>
<keyword evidence="2" id="KW-1185">Reference proteome</keyword>
<name>A0ACC0FYW2_9ERIC</name>
<gene>
    <name evidence="1" type="ORF">LOK49_LG11G02073</name>
</gene>